<gene>
    <name evidence="3" type="ORF">ACFFJK_04185</name>
</gene>
<comment type="caution">
    <text evidence="3">The sequence shown here is derived from an EMBL/GenBank/DDBJ whole genome shotgun (WGS) entry which is preliminary data.</text>
</comment>
<dbReference type="EMBL" id="JBHLWP010000005">
    <property type="protein sequence ID" value="MFC0251078.1"/>
    <property type="molecule type" value="Genomic_DNA"/>
</dbReference>
<keyword evidence="2" id="KW-1133">Transmembrane helix</keyword>
<evidence type="ECO:0000256" key="2">
    <source>
        <dbReference type="SAM" id="Phobius"/>
    </source>
</evidence>
<keyword evidence="1" id="KW-0175">Coiled coil</keyword>
<sequence>MDAQQQIFSLMAAAEDQQKAIGAALEALAAERAALAKERAAVAQAAASVAGVANDVRKAAAEALPSIQKAAGEAVGVSVRQSLAGVSETATAALEQASQPIIGRLTGVIRSLGEAEGQLSNAVSSFGWRWALVAGGAAAGCVASVLIAAWLSVWWQRHQVETLIEQKAQLQAEVAELQTNAQDWTKRAGRAKLDKCGDAGRLCVRVDKTTGYGKDGDYFVLRGY</sequence>
<evidence type="ECO:0000313" key="3">
    <source>
        <dbReference type="EMBL" id="MFC0251078.1"/>
    </source>
</evidence>
<evidence type="ECO:0000256" key="1">
    <source>
        <dbReference type="SAM" id="Coils"/>
    </source>
</evidence>
<name>A0ABV6FC27_9BURK</name>
<keyword evidence="2" id="KW-0812">Transmembrane</keyword>
<organism evidence="3 4">
    <name type="scientific">Massilia consociata</name>
    <dbReference type="NCBI Taxonomy" id="760117"/>
    <lineage>
        <taxon>Bacteria</taxon>
        <taxon>Pseudomonadati</taxon>
        <taxon>Pseudomonadota</taxon>
        <taxon>Betaproteobacteria</taxon>
        <taxon>Burkholderiales</taxon>
        <taxon>Oxalobacteraceae</taxon>
        <taxon>Telluria group</taxon>
        <taxon>Massilia</taxon>
    </lineage>
</organism>
<evidence type="ECO:0008006" key="5">
    <source>
        <dbReference type="Google" id="ProtNLM"/>
    </source>
</evidence>
<feature type="transmembrane region" description="Helical" evidence="2">
    <location>
        <begin position="130"/>
        <end position="155"/>
    </location>
</feature>
<proteinExistence type="predicted"/>
<keyword evidence="4" id="KW-1185">Reference proteome</keyword>
<feature type="coiled-coil region" evidence="1">
    <location>
        <begin position="160"/>
        <end position="187"/>
    </location>
</feature>
<evidence type="ECO:0000313" key="4">
    <source>
        <dbReference type="Proteomes" id="UP001589773"/>
    </source>
</evidence>
<accession>A0ABV6FC27</accession>
<keyword evidence="2" id="KW-0472">Membrane</keyword>
<dbReference type="RefSeq" id="WP_379677863.1">
    <property type="nucleotide sequence ID" value="NZ_JBHLWP010000005.1"/>
</dbReference>
<reference evidence="3 4" key="1">
    <citation type="submission" date="2024-09" db="EMBL/GenBank/DDBJ databases">
        <authorList>
            <person name="Sun Q."/>
            <person name="Mori K."/>
        </authorList>
    </citation>
    <scope>NUCLEOTIDE SEQUENCE [LARGE SCALE GENOMIC DNA]</scope>
    <source>
        <strain evidence="3 4">CCM 7792</strain>
    </source>
</reference>
<protein>
    <recommendedName>
        <fullName evidence="5">Mobilization protein</fullName>
    </recommendedName>
</protein>
<dbReference type="Proteomes" id="UP001589773">
    <property type="component" value="Unassembled WGS sequence"/>
</dbReference>